<comment type="caution">
    <text evidence="2">The sequence shown here is derived from an EMBL/GenBank/DDBJ whole genome shotgun (WGS) entry which is preliminary data.</text>
</comment>
<sequence>MCDNKAAIQISEKLEAGIIELPFVKSSDQLADILTKAVGTDMFHKYPLCSSGFIQASNSCWWTRSKISKSMTLAETIAIISCCISPTRHYLMKWDQDLVRVIVGKFGERVEVFKWDVSKAEAWEKIDSLGNHMIYICGTTCLCIQAKTREMENKIYFPILHSKNKKIVHYSLETCTFQTFNGENIQQHLDFFGTTHHLFPLCMD</sequence>
<feature type="domain" description="KIB1-4 beta-propeller" evidence="1">
    <location>
        <begin position="86"/>
        <end position="158"/>
    </location>
</feature>
<dbReference type="AlphaFoldDB" id="A0A699JJ26"/>
<dbReference type="PANTHER" id="PTHR33127:SF5">
    <property type="entry name" value="TRANSMEMBRANE PROTEIN"/>
    <property type="match status" value="1"/>
</dbReference>
<reference evidence="2" key="1">
    <citation type="journal article" date="2019" name="Sci. Rep.">
        <title>Draft genome of Tanacetum cinerariifolium, the natural source of mosquito coil.</title>
        <authorList>
            <person name="Yamashiro T."/>
            <person name="Shiraishi A."/>
            <person name="Satake H."/>
            <person name="Nakayama K."/>
        </authorList>
    </citation>
    <scope>NUCLEOTIDE SEQUENCE</scope>
</reference>
<evidence type="ECO:0000259" key="1">
    <source>
        <dbReference type="Pfam" id="PF03478"/>
    </source>
</evidence>
<dbReference type="InterPro" id="IPR005174">
    <property type="entry name" value="KIB1-4_b-propeller"/>
</dbReference>
<protein>
    <submittedName>
        <fullName evidence="2">Cation/H+ exchanger, cation/H+ exchanger, CPA1 family</fullName>
    </submittedName>
</protein>
<gene>
    <name evidence="2" type="ORF">Tci_610810</name>
</gene>
<evidence type="ECO:0000313" key="2">
    <source>
        <dbReference type="EMBL" id="GFA38838.1"/>
    </source>
</evidence>
<accession>A0A699JJ26</accession>
<proteinExistence type="predicted"/>
<dbReference type="EMBL" id="BKCJ010415465">
    <property type="protein sequence ID" value="GFA38838.1"/>
    <property type="molecule type" value="Genomic_DNA"/>
</dbReference>
<organism evidence="2">
    <name type="scientific">Tanacetum cinerariifolium</name>
    <name type="common">Dalmatian daisy</name>
    <name type="synonym">Chrysanthemum cinerariifolium</name>
    <dbReference type="NCBI Taxonomy" id="118510"/>
    <lineage>
        <taxon>Eukaryota</taxon>
        <taxon>Viridiplantae</taxon>
        <taxon>Streptophyta</taxon>
        <taxon>Embryophyta</taxon>
        <taxon>Tracheophyta</taxon>
        <taxon>Spermatophyta</taxon>
        <taxon>Magnoliopsida</taxon>
        <taxon>eudicotyledons</taxon>
        <taxon>Gunneridae</taxon>
        <taxon>Pentapetalae</taxon>
        <taxon>asterids</taxon>
        <taxon>campanulids</taxon>
        <taxon>Asterales</taxon>
        <taxon>Asteraceae</taxon>
        <taxon>Asteroideae</taxon>
        <taxon>Anthemideae</taxon>
        <taxon>Anthemidinae</taxon>
        <taxon>Tanacetum</taxon>
    </lineage>
</organism>
<dbReference type="PANTHER" id="PTHR33127">
    <property type="entry name" value="TRANSMEMBRANE PROTEIN"/>
    <property type="match status" value="1"/>
</dbReference>
<name>A0A699JJ26_TANCI</name>
<dbReference type="Pfam" id="PF03478">
    <property type="entry name" value="Beta-prop_KIB1-4"/>
    <property type="match status" value="1"/>
</dbReference>